<feature type="region of interest" description="Disordered" evidence="1">
    <location>
        <begin position="1"/>
        <end position="20"/>
    </location>
</feature>
<gene>
    <name evidence="2" type="ORF">LCGC14_0443470</name>
</gene>
<feature type="region of interest" description="Disordered" evidence="1">
    <location>
        <begin position="180"/>
        <end position="199"/>
    </location>
</feature>
<feature type="compositionally biased region" description="Basic and acidic residues" evidence="1">
    <location>
        <begin position="185"/>
        <end position="197"/>
    </location>
</feature>
<accession>A0A0F9V6K2</accession>
<feature type="compositionally biased region" description="Acidic residues" evidence="1">
    <location>
        <begin position="321"/>
        <end position="331"/>
    </location>
</feature>
<dbReference type="AlphaFoldDB" id="A0A0F9V6K2"/>
<organism evidence="2">
    <name type="scientific">marine sediment metagenome</name>
    <dbReference type="NCBI Taxonomy" id="412755"/>
    <lineage>
        <taxon>unclassified sequences</taxon>
        <taxon>metagenomes</taxon>
        <taxon>ecological metagenomes</taxon>
    </lineage>
</organism>
<feature type="region of interest" description="Disordered" evidence="1">
    <location>
        <begin position="311"/>
        <end position="331"/>
    </location>
</feature>
<protein>
    <submittedName>
        <fullName evidence="2">Uncharacterized protein</fullName>
    </submittedName>
</protein>
<evidence type="ECO:0000313" key="2">
    <source>
        <dbReference type="EMBL" id="KKN69171.1"/>
    </source>
</evidence>
<sequence>MPRPPAGATGVQTAGGSGPSNKIDAAIDGSKFFVVRELVDVGYLRNRFDKNPDAEPMRSLVIKGMLLHDGKAVEVSMDTRISFDPRATITKFLTAARGGVAPSDDEVVEFSEIIGKPIQVTAKSAPRSKEAGFWLRLSDPVAPIEGTPIPEVLEQYCVPTDEPFAWLEEELLAAIKRKMGPATQKGEEQESPPDRSDGAIAIDGSEITVGVWREVAPVLRRVLDDLFDGEITAMHDHFEEAMQGGDAKAANVLGFIGPKDTDPAAIVFKFGGRTDADAQDLKTALEAYEQGAGEYEGEDEPSGTAALEAVPVQPALTEADAGGDVEPGDLP</sequence>
<evidence type="ECO:0000256" key="1">
    <source>
        <dbReference type="SAM" id="MobiDB-lite"/>
    </source>
</evidence>
<comment type="caution">
    <text evidence="2">The sequence shown here is derived from an EMBL/GenBank/DDBJ whole genome shotgun (WGS) entry which is preliminary data.</text>
</comment>
<name>A0A0F9V6K2_9ZZZZ</name>
<dbReference type="EMBL" id="LAZR01000431">
    <property type="protein sequence ID" value="KKN69171.1"/>
    <property type="molecule type" value="Genomic_DNA"/>
</dbReference>
<proteinExistence type="predicted"/>
<reference evidence="2" key="1">
    <citation type="journal article" date="2015" name="Nature">
        <title>Complex archaea that bridge the gap between prokaryotes and eukaryotes.</title>
        <authorList>
            <person name="Spang A."/>
            <person name="Saw J.H."/>
            <person name="Jorgensen S.L."/>
            <person name="Zaremba-Niedzwiedzka K."/>
            <person name="Martijn J."/>
            <person name="Lind A.E."/>
            <person name="van Eijk R."/>
            <person name="Schleper C."/>
            <person name="Guy L."/>
            <person name="Ettema T.J."/>
        </authorList>
    </citation>
    <scope>NUCLEOTIDE SEQUENCE</scope>
</reference>